<evidence type="ECO:0000259" key="1">
    <source>
        <dbReference type="Pfam" id="PF23265"/>
    </source>
</evidence>
<dbReference type="PANTHER" id="PTHR47020">
    <property type="entry name" value="HILLARIN"/>
    <property type="match status" value="1"/>
</dbReference>
<proteinExistence type="predicted"/>
<organism evidence="2 3">
    <name type="scientific">Littorina saxatilis</name>
    <dbReference type="NCBI Taxonomy" id="31220"/>
    <lineage>
        <taxon>Eukaryota</taxon>
        <taxon>Metazoa</taxon>
        <taxon>Spiralia</taxon>
        <taxon>Lophotrochozoa</taxon>
        <taxon>Mollusca</taxon>
        <taxon>Gastropoda</taxon>
        <taxon>Caenogastropoda</taxon>
        <taxon>Littorinimorpha</taxon>
        <taxon>Littorinoidea</taxon>
        <taxon>Littorinidae</taxon>
        <taxon>Littorina</taxon>
    </lineage>
</organism>
<keyword evidence="3" id="KW-1185">Reference proteome</keyword>
<name>A0AAN9BTM9_9CAEN</name>
<dbReference type="Pfam" id="PF23265">
    <property type="entry name" value="Ig-like_KY"/>
    <property type="match status" value="1"/>
</dbReference>
<evidence type="ECO:0000313" key="2">
    <source>
        <dbReference type="EMBL" id="KAK7109510.1"/>
    </source>
</evidence>
<gene>
    <name evidence="2" type="ORF">V1264_013540</name>
</gene>
<sequence>MSKPEIPQGYLGAQPKWSEYGLSTVTHNSPEIKVNDTKLEIKIKTSKPTKVTTNLIEGGTDKEYKELVFTQTQGDTITLIVLPPAAGFFKLQIYALPAADDSKTLLNVYNYLIQATKAPRSPPAPFPKQFAQWKEGCYLHEPLSLTNLSNLDSVNFKVVVPGAKAVAVTVDSEWFHLTEGSDGIWQGQVKGLSKLKGKATKASLNANYGTDETKYTSLLEYTL</sequence>
<dbReference type="Proteomes" id="UP001374579">
    <property type="component" value="Unassembled WGS sequence"/>
</dbReference>
<feature type="domain" description="KY-like immunoglobulin-like" evidence="1">
    <location>
        <begin position="8"/>
        <end position="126"/>
    </location>
</feature>
<dbReference type="AlphaFoldDB" id="A0AAN9BTM9"/>
<dbReference type="InterPro" id="IPR056564">
    <property type="entry name" value="Ig-like_KY"/>
</dbReference>
<dbReference type="PANTHER" id="PTHR47020:SF1">
    <property type="entry name" value="HILLARIN"/>
    <property type="match status" value="1"/>
</dbReference>
<comment type="caution">
    <text evidence="2">The sequence shown here is derived from an EMBL/GenBank/DDBJ whole genome shotgun (WGS) entry which is preliminary data.</text>
</comment>
<reference evidence="2 3" key="1">
    <citation type="submission" date="2024-02" db="EMBL/GenBank/DDBJ databases">
        <title>Chromosome-scale genome assembly of the rough periwinkle Littorina saxatilis.</title>
        <authorList>
            <person name="De Jode A."/>
            <person name="Faria R."/>
            <person name="Formenti G."/>
            <person name="Sims Y."/>
            <person name="Smith T.P."/>
            <person name="Tracey A."/>
            <person name="Wood J.M.D."/>
            <person name="Zagrodzka Z.B."/>
            <person name="Johannesson K."/>
            <person name="Butlin R.K."/>
            <person name="Leder E.H."/>
        </authorList>
    </citation>
    <scope>NUCLEOTIDE SEQUENCE [LARGE SCALE GENOMIC DNA]</scope>
    <source>
        <strain evidence="2">Snail1</strain>
        <tissue evidence="2">Muscle</tissue>
    </source>
</reference>
<evidence type="ECO:0000313" key="3">
    <source>
        <dbReference type="Proteomes" id="UP001374579"/>
    </source>
</evidence>
<dbReference type="InterPro" id="IPR053041">
    <property type="entry name" value="Transglut-like_Superfamily_Mod"/>
</dbReference>
<accession>A0AAN9BTM9</accession>
<dbReference type="EMBL" id="JBAMIC010000003">
    <property type="protein sequence ID" value="KAK7109510.1"/>
    <property type="molecule type" value="Genomic_DNA"/>
</dbReference>
<protein>
    <recommendedName>
        <fullName evidence="1">KY-like immunoglobulin-like domain-containing protein</fullName>
    </recommendedName>
</protein>
<dbReference type="Gene3D" id="2.60.40.10">
    <property type="entry name" value="Immunoglobulins"/>
    <property type="match status" value="1"/>
</dbReference>
<dbReference type="InterPro" id="IPR013783">
    <property type="entry name" value="Ig-like_fold"/>
</dbReference>